<dbReference type="Proteomes" id="UP001152797">
    <property type="component" value="Unassembled WGS sequence"/>
</dbReference>
<proteinExistence type="predicted"/>
<reference evidence="2" key="1">
    <citation type="submission" date="2022-10" db="EMBL/GenBank/DDBJ databases">
        <authorList>
            <person name="Chen Y."/>
            <person name="Dougan E. K."/>
            <person name="Chan C."/>
            <person name="Rhodes N."/>
            <person name="Thang M."/>
        </authorList>
    </citation>
    <scope>NUCLEOTIDE SEQUENCE</scope>
</reference>
<dbReference type="AlphaFoldDB" id="A0A9P1M609"/>
<keyword evidence="4" id="KW-1185">Reference proteome</keyword>
<evidence type="ECO:0000313" key="3">
    <source>
        <dbReference type="EMBL" id="CAL4807242.1"/>
    </source>
</evidence>
<evidence type="ECO:0000313" key="4">
    <source>
        <dbReference type="Proteomes" id="UP001152797"/>
    </source>
</evidence>
<dbReference type="EMBL" id="CAMXCT020006779">
    <property type="protein sequence ID" value="CAL1173305.1"/>
    <property type="molecule type" value="Genomic_DNA"/>
</dbReference>
<protein>
    <submittedName>
        <fullName evidence="2">Uncharacterized protein</fullName>
    </submittedName>
</protein>
<accession>A0A9P1M609</accession>
<dbReference type="EMBL" id="CAMXCT010006779">
    <property type="protein sequence ID" value="CAI4019930.1"/>
    <property type="molecule type" value="Genomic_DNA"/>
</dbReference>
<organism evidence="2">
    <name type="scientific">Cladocopium goreaui</name>
    <dbReference type="NCBI Taxonomy" id="2562237"/>
    <lineage>
        <taxon>Eukaryota</taxon>
        <taxon>Sar</taxon>
        <taxon>Alveolata</taxon>
        <taxon>Dinophyceae</taxon>
        <taxon>Suessiales</taxon>
        <taxon>Symbiodiniaceae</taxon>
        <taxon>Cladocopium</taxon>
    </lineage>
</organism>
<name>A0A9P1M609_9DINO</name>
<reference evidence="3 4" key="2">
    <citation type="submission" date="2024-05" db="EMBL/GenBank/DDBJ databases">
        <authorList>
            <person name="Chen Y."/>
            <person name="Shah S."/>
            <person name="Dougan E. K."/>
            <person name="Thang M."/>
            <person name="Chan C."/>
        </authorList>
    </citation>
    <scope>NUCLEOTIDE SEQUENCE [LARGE SCALE GENOMIC DNA]</scope>
</reference>
<feature type="coiled-coil region" evidence="1">
    <location>
        <begin position="9"/>
        <end position="57"/>
    </location>
</feature>
<dbReference type="EMBL" id="CAMXCT030006779">
    <property type="protein sequence ID" value="CAL4807242.1"/>
    <property type="molecule type" value="Genomic_DNA"/>
</dbReference>
<evidence type="ECO:0000256" key="1">
    <source>
        <dbReference type="SAM" id="Coils"/>
    </source>
</evidence>
<comment type="caution">
    <text evidence="2">The sequence shown here is derived from an EMBL/GenBank/DDBJ whole genome shotgun (WGS) entry which is preliminary data.</text>
</comment>
<gene>
    <name evidence="2" type="ORF">C1SCF055_LOCUS44386</name>
</gene>
<sequence>MAGWKGSKKSYLQQELAAAERQVSELKLQESHLELQVEEFQAQEASEEQELIKVNEAVLRGEELLAETEEAAEPRVDSSEFAQWLRARKDEVDAISRTCNPRRPMLLLEVWMSEQGTWKFLGEQWLPYAEARPQATWTLPLEHLAASRPSPAKHKGDGSELSGKWYLHLSGSRLTRTPDFAPEVVEDCHYTMGFEDFIFQLHHLSMANRGFGSSKESTESTESGEVTVYAWLWGGQMFLAQPPASDSTWNKIFESCTVCLGHGSHGSHGSYGRGGKDYSDYCTTKFADRFSIGLKLHPLYSDPLHSEDVHPPLSNDDLSGQMPGVSMASEMVSFRRSTYDPSPILTTDGRAMVFVDFSDTEFHDVSAKLQIRLCICPCSSGQVLQAVALQAVPCDTVGEKHLTWTWSANSTKLRSFEIERLLTVELRIPRTKQEIGTTGTTGTSTISTAGTAEPPMVPGASSLFPSHAHPDARLYAPQLWLRAAVFQAGEAIAKIDEELLLPVTIARFLQPLNCGEQQLQEYWEEARESMQTLDIPSKLESLKWCGIRQVEATISCGVFLRQPEVLPPPPRCGSGAAATLMGALLPCPGSTVCHMSEDSEVETRKPALKVLCWTMFASLVEVG</sequence>
<keyword evidence="1" id="KW-0175">Coiled coil</keyword>
<evidence type="ECO:0000313" key="2">
    <source>
        <dbReference type="EMBL" id="CAI4019930.1"/>
    </source>
</evidence>